<comment type="caution">
    <text evidence="10">The sequence shown here is derived from an EMBL/GenBank/DDBJ whole genome shotgun (WGS) entry which is preliminary data.</text>
</comment>
<evidence type="ECO:0000256" key="2">
    <source>
        <dbReference type="ARBA" id="ARBA00006722"/>
    </source>
</evidence>
<keyword evidence="4" id="KW-0929">Antimicrobial</keyword>
<dbReference type="GO" id="GO:0031640">
    <property type="term" value="P:killing of cells of another organism"/>
    <property type="evidence" value="ECO:0007669"/>
    <property type="project" value="UniProtKB-KW"/>
</dbReference>
<evidence type="ECO:0000256" key="5">
    <source>
        <dbReference type="ARBA" id="ARBA00022577"/>
    </source>
</evidence>
<keyword evidence="12" id="KW-1185">Reference proteome</keyword>
<evidence type="ECO:0000256" key="1">
    <source>
        <dbReference type="ARBA" id="ARBA00004613"/>
    </source>
</evidence>
<dbReference type="EMBL" id="CAKOAT010219598">
    <property type="protein sequence ID" value="CAH8356654.1"/>
    <property type="molecule type" value="Genomic_DNA"/>
</dbReference>
<dbReference type="GO" id="GO:0050832">
    <property type="term" value="P:defense response to fungus"/>
    <property type="evidence" value="ECO:0007669"/>
    <property type="project" value="UniProtKB-KW"/>
</dbReference>
<comment type="similarity">
    <text evidence="2">Belongs to the DEFL family.</text>
</comment>
<sequence length="89" mass="10090">MKSATWFVVSCVLMFFVLHNTQVEGRGKAPEIVVHLTKGICHEDPVIASKQCFYEVLNEEGNDYYGRNCSCRDAPHEGGDYGHYCTCFH</sequence>
<evidence type="ECO:0000256" key="6">
    <source>
        <dbReference type="ARBA" id="ARBA00022729"/>
    </source>
</evidence>
<evidence type="ECO:0000313" key="12">
    <source>
        <dbReference type="Proteomes" id="UP001642260"/>
    </source>
</evidence>
<evidence type="ECO:0000313" key="11">
    <source>
        <dbReference type="EMBL" id="CAH8356708.1"/>
    </source>
</evidence>
<evidence type="ECO:0000256" key="8">
    <source>
        <dbReference type="ARBA" id="ARBA00023157"/>
    </source>
</evidence>
<protein>
    <submittedName>
        <fullName evidence="10">Uncharacterized protein</fullName>
    </submittedName>
</protein>
<dbReference type="InterPro" id="IPR010682">
    <property type="entry name" value="SCRL"/>
</dbReference>
<dbReference type="Proteomes" id="UP001642260">
    <property type="component" value="Unassembled WGS sequence"/>
</dbReference>
<comment type="subcellular location">
    <subcellularLocation>
        <location evidence="1">Secreted</location>
    </subcellularLocation>
</comment>
<organism evidence="10 12">
    <name type="scientific">Eruca vesicaria subsp. sativa</name>
    <name type="common">Garden rocket</name>
    <name type="synonym">Eruca sativa</name>
    <dbReference type="NCBI Taxonomy" id="29727"/>
    <lineage>
        <taxon>Eukaryota</taxon>
        <taxon>Viridiplantae</taxon>
        <taxon>Streptophyta</taxon>
        <taxon>Embryophyta</taxon>
        <taxon>Tracheophyta</taxon>
        <taxon>Spermatophyta</taxon>
        <taxon>Magnoliopsida</taxon>
        <taxon>eudicotyledons</taxon>
        <taxon>Gunneridae</taxon>
        <taxon>Pentapetalae</taxon>
        <taxon>rosids</taxon>
        <taxon>malvids</taxon>
        <taxon>Brassicales</taxon>
        <taxon>Brassicaceae</taxon>
        <taxon>Brassiceae</taxon>
        <taxon>Eruca</taxon>
    </lineage>
</organism>
<evidence type="ECO:0000256" key="7">
    <source>
        <dbReference type="ARBA" id="ARBA00022821"/>
    </source>
</evidence>
<evidence type="ECO:0000256" key="4">
    <source>
        <dbReference type="ARBA" id="ARBA00022529"/>
    </source>
</evidence>
<name>A0ABC8KI93_ERUVS</name>
<accession>A0ABC8KI93</accession>
<feature type="chain" id="PRO_5044720827" evidence="9">
    <location>
        <begin position="26"/>
        <end position="89"/>
    </location>
</feature>
<evidence type="ECO:0000256" key="9">
    <source>
        <dbReference type="SAM" id="SignalP"/>
    </source>
</evidence>
<evidence type="ECO:0000256" key="3">
    <source>
        <dbReference type="ARBA" id="ARBA00022525"/>
    </source>
</evidence>
<feature type="signal peptide" evidence="9">
    <location>
        <begin position="1"/>
        <end position="25"/>
    </location>
</feature>
<dbReference type="PANTHER" id="PTHR34450:SF6">
    <property type="entry name" value="DEFENSIN-LIKE PROTEIN 241-RELATED"/>
    <property type="match status" value="1"/>
</dbReference>
<proteinExistence type="inferred from homology"/>
<reference evidence="10 12" key="1">
    <citation type="submission" date="2022-03" db="EMBL/GenBank/DDBJ databases">
        <authorList>
            <person name="Macdonald S."/>
            <person name="Ahmed S."/>
            <person name="Newling K."/>
        </authorList>
    </citation>
    <scope>NUCLEOTIDE SEQUENCE [LARGE SCALE GENOMIC DNA]</scope>
</reference>
<keyword evidence="6 9" id="KW-0732">Signal</keyword>
<evidence type="ECO:0000313" key="10">
    <source>
        <dbReference type="EMBL" id="CAH8356654.1"/>
    </source>
</evidence>
<keyword evidence="8" id="KW-1015">Disulfide bond</keyword>
<dbReference type="PANTHER" id="PTHR34450">
    <property type="entry name" value="DEFENSIN-LIKE PROTEIN 245-RELATED"/>
    <property type="match status" value="1"/>
</dbReference>
<dbReference type="EMBL" id="CAKOAT010219598">
    <property type="protein sequence ID" value="CAH8356708.1"/>
    <property type="molecule type" value="Genomic_DNA"/>
</dbReference>
<dbReference type="GO" id="GO:0005576">
    <property type="term" value="C:extracellular region"/>
    <property type="evidence" value="ECO:0007669"/>
    <property type="project" value="UniProtKB-SubCell"/>
</dbReference>
<keyword evidence="5" id="KW-0295">Fungicide</keyword>
<keyword evidence="7" id="KW-0611">Plant defense</keyword>
<keyword evidence="3" id="KW-0964">Secreted</keyword>
<dbReference type="AlphaFoldDB" id="A0ABC8KI93"/>
<gene>
    <name evidence="10" type="ORF">ERUC_LOCUS22409</name>
    <name evidence="11" type="ORF">ERUC_LOCUS22463</name>
</gene>